<sequence length="414" mass="44687">MRYRRPNPLLTLCLCLLSAVALTLAVPARALADQDDATRAARAVREAEALLENAGATARVAARRLAVASAALPAAQNRVAVARGVVVATRVQAATAQARAGVARQNYRQVAADWAAAQERVAGARERVAQIARNSYMGSPVTRFNLLVSARGPVDLMDRMSLVDEMVRQENEDVRRLVDARREARAAQDRAGAAQRSAEAAEAEAAGRLRAAQAAQAEAVQARRDVYQLVLARRAALAAANAQRETVLAQYRAALAAERKIRSSMRGWEARSGYSRQYRGRLLMPVQGWKSSDFGNRYDPYYRVWQLHAGTDFAAGSGTPIRAAAAGRVIQAGWNGGYGNYTCVSHGRVMGAGFSTCYGHQSRIYVHVGEYVRQGEIIGLVGSTGASTGAHLHFETRFGGVPRNPLNYLPPCLC</sequence>
<dbReference type="InterPro" id="IPR050570">
    <property type="entry name" value="Cell_wall_metabolism_enzyme"/>
</dbReference>
<evidence type="ECO:0000313" key="5">
    <source>
        <dbReference type="EMBL" id="GIF07128.1"/>
    </source>
</evidence>
<dbReference type="Gene3D" id="6.10.250.3150">
    <property type="match status" value="1"/>
</dbReference>
<dbReference type="GO" id="GO:0004222">
    <property type="term" value="F:metalloendopeptidase activity"/>
    <property type="evidence" value="ECO:0007669"/>
    <property type="project" value="TreeGrafter"/>
</dbReference>
<feature type="chain" id="PRO_5037250690" description="M23ase beta-sheet core domain-containing protein" evidence="3">
    <location>
        <begin position="33"/>
        <end position="414"/>
    </location>
</feature>
<evidence type="ECO:0000256" key="3">
    <source>
        <dbReference type="SAM" id="SignalP"/>
    </source>
</evidence>
<keyword evidence="2" id="KW-0175">Coiled coil</keyword>
<proteinExistence type="predicted"/>
<keyword evidence="6" id="KW-1185">Reference proteome</keyword>
<feature type="domain" description="M23ase beta-sheet core" evidence="4">
    <location>
        <begin position="307"/>
        <end position="405"/>
    </location>
</feature>
<dbReference type="AlphaFoldDB" id="A0A919NA25"/>
<dbReference type="Gene3D" id="2.70.70.10">
    <property type="entry name" value="Glucose Permease (Domain IIA)"/>
    <property type="match status" value="1"/>
</dbReference>
<dbReference type="PROSITE" id="PS50096">
    <property type="entry name" value="IQ"/>
    <property type="match status" value="1"/>
</dbReference>
<accession>A0A919NA25</accession>
<gene>
    <name evidence="5" type="ORF">Asi03nite_46660</name>
</gene>
<comment type="caution">
    <text evidence="5">The sequence shown here is derived from an EMBL/GenBank/DDBJ whole genome shotgun (WGS) entry which is preliminary data.</text>
</comment>
<evidence type="ECO:0000313" key="6">
    <source>
        <dbReference type="Proteomes" id="UP000629619"/>
    </source>
</evidence>
<dbReference type="SUPFAM" id="SSF51261">
    <property type="entry name" value="Duplicated hybrid motif"/>
    <property type="match status" value="1"/>
</dbReference>
<dbReference type="Pfam" id="PF01551">
    <property type="entry name" value="Peptidase_M23"/>
    <property type="match status" value="1"/>
</dbReference>
<name>A0A919NA25_9ACTN</name>
<evidence type="ECO:0000256" key="2">
    <source>
        <dbReference type="SAM" id="Coils"/>
    </source>
</evidence>
<dbReference type="RefSeq" id="WP_203682545.1">
    <property type="nucleotide sequence ID" value="NZ_BOMW01000045.1"/>
</dbReference>
<dbReference type="PANTHER" id="PTHR21666">
    <property type="entry name" value="PEPTIDASE-RELATED"/>
    <property type="match status" value="1"/>
</dbReference>
<reference evidence="5" key="1">
    <citation type="submission" date="2021-01" db="EMBL/GenBank/DDBJ databases">
        <title>Whole genome shotgun sequence of Actinoplanes siamensis NBRC 109076.</title>
        <authorList>
            <person name="Komaki H."/>
            <person name="Tamura T."/>
        </authorList>
    </citation>
    <scope>NUCLEOTIDE SEQUENCE</scope>
    <source>
        <strain evidence="5">NBRC 109076</strain>
    </source>
</reference>
<organism evidence="5 6">
    <name type="scientific">Actinoplanes siamensis</name>
    <dbReference type="NCBI Taxonomy" id="1223317"/>
    <lineage>
        <taxon>Bacteria</taxon>
        <taxon>Bacillati</taxon>
        <taxon>Actinomycetota</taxon>
        <taxon>Actinomycetes</taxon>
        <taxon>Micromonosporales</taxon>
        <taxon>Micromonosporaceae</taxon>
        <taxon>Actinoplanes</taxon>
    </lineage>
</organism>
<feature type="signal peptide" evidence="3">
    <location>
        <begin position="1"/>
        <end position="32"/>
    </location>
</feature>
<dbReference type="PANTHER" id="PTHR21666:SF289">
    <property type="entry name" value="L-ALA--D-GLU ENDOPEPTIDASE"/>
    <property type="match status" value="1"/>
</dbReference>
<protein>
    <recommendedName>
        <fullName evidence="4">M23ase beta-sheet core domain-containing protein</fullName>
    </recommendedName>
</protein>
<dbReference type="InterPro" id="IPR016047">
    <property type="entry name" value="M23ase_b-sheet_dom"/>
</dbReference>
<dbReference type="Proteomes" id="UP000629619">
    <property type="component" value="Unassembled WGS sequence"/>
</dbReference>
<dbReference type="InterPro" id="IPR011055">
    <property type="entry name" value="Dup_hybrid_motif"/>
</dbReference>
<dbReference type="EMBL" id="BOMW01000045">
    <property type="protein sequence ID" value="GIF07128.1"/>
    <property type="molecule type" value="Genomic_DNA"/>
</dbReference>
<feature type="coiled-coil region" evidence="2">
    <location>
        <begin position="167"/>
        <end position="204"/>
    </location>
</feature>
<evidence type="ECO:0000256" key="1">
    <source>
        <dbReference type="ARBA" id="ARBA00022729"/>
    </source>
</evidence>
<evidence type="ECO:0000259" key="4">
    <source>
        <dbReference type="Pfam" id="PF01551"/>
    </source>
</evidence>
<dbReference type="CDD" id="cd12797">
    <property type="entry name" value="M23_peptidase"/>
    <property type="match status" value="1"/>
</dbReference>
<keyword evidence="1 3" id="KW-0732">Signal</keyword>